<protein>
    <submittedName>
        <fullName evidence="1">14842_t:CDS:1</fullName>
    </submittedName>
</protein>
<gene>
    <name evidence="1" type="ORF">RFULGI_LOCUS19325</name>
</gene>
<dbReference type="Proteomes" id="UP000789396">
    <property type="component" value="Unassembled WGS sequence"/>
</dbReference>
<accession>A0A9N9K9S3</accession>
<evidence type="ECO:0000313" key="1">
    <source>
        <dbReference type="EMBL" id="CAG8817130.1"/>
    </source>
</evidence>
<feature type="non-terminal residue" evidence="1">
    <location>
        <position position="1"/>
    </location>
</feature>
<dbReference type="EMBL" id="CAJVPZ010093860">
    <property type="protein sequence ID" value="CAG8817130.1"/>
    <property type="molecule type" value="Genomic_DNA"/>
</dbReference>
<dbReference type="OrthoDB" id="2437108at2759"/>
<comment type="caution">
    <text evidence="1">The sequence shown here is derived from an EMBL/GenBank/DDBJ whole genome shotgun (WGS) entry which is preliminary data.</text>
</comment>
<evidence type="ECO:0000313" key="2">
    <source>
        <dbReference type="Proteomes" id="UP000789396"/>
    </source>
</evidence>
<name>A0A9N9K9S3_9GLOM</name>
<sequence length="93" mass="10967">RLSMLLAKYVDDVVMSQNTRAIKSRKDSLWSLVEKLTFVFNHPNPTEHYLFENVPEINEEGIKNILSFYETGKLRFQEVLEEDVYKTKPQTSK</sequence>
<organism evidence="1 2">
    <name type="scientific">Racocetra fulgida</name>
    <dbReference type="NCBI Taxonomy" id="60492"/>
    <lineage>
        <taxon>Eukaryota</taxon>
        <taxon>Fungi</taxon>
        <taxon>Fungi incertae sedis</taxon>
        <taxon>Mucoromycota</taxon>
        <taxon>Glomeromycotina</taxon>
        <taxon>Glomeromycetes</taxon>
        <taxon>Diversisporales</taxon>
        <taxon>Gigasporaceae</taxon>
        <taxon>Racocetra</taxon>
    </lineage>
</organism>
<reference evidence="1" key="1">
    <citation type="submission" date="2021-06" db="EMBL/GenBank/DDBJ databases">
        <authorList>
            <person name="Kallberg Y."/>
            <person name="Tangrot J."/>
            <person name="Rosling A."/>
        </authorList>
    </citation>
    <scope>NUCLEOTIDE SEQUENCE</scope>
    <source>
        <strain evidence="1">IN212</strain>
    </source>
</reference>
<dbReference type="AlphaFoldDB" id="A0A9N9K9S3"/>
<keyword evidence="2" id="KW-1185">Reference proteome</keyword>
<feature type="non-terminal residue" evidence="1">
    <location>
        <position position="93"/>
    </location>
</feature>
<proteinExistence type="predicted"/>